<dbReference type="Gene3D" id="3.40.50.1970">
    <property type="match status" value="1"/>
</dbReference>
<dbReference type="PANTHER" id="PTHR11496:SF102">
    <property type="entry name" value="ALCOHOL DEHYDROGENASE 4"/>
    <property type="match status" value="1"/>
</dbReference>
<keyword evidence="2" id="KW-0560">Oxidoreductase</keyword>
<evidence type="ECO:0000256" key="1">
    <source>
        <dbReference type="ARBA" id="ARBA00007358"/>
    </source>
</evidence>
<dbReference type="EMBL" id="CP050063">
    <property type="protein sequence ID" value="QIP13868.1"/>
    <property type="molecule type" value="Genomic_DNA"/>
</dbReference>
<evidence type="ECO:0000259" key="4">
    <source>
        <dbReference type="Pfam" id="PF25137"/>
    </source>
</evidence>
<proteinExistence type="inferred from homology"/>
<dbReference type="SUPFAM" id="SSF56796">
    <property type="entry name" value="Dehydroquinate synthase-like"/>
    <property type="match status" value="1"/>
</dbReference>
<keyword evidence="6" id="KW-1185">Reference proteome</keyword>
<sequence>MDAAKAMAIMRMNEAPLHQYMGYHKIKNAGLPLIAIPTTAGTGSEATKVAVITDTERNVKMMIFDAHLMPTVALVDYELSLSMPPSLTAHVGVDTLTHGMEAYVSRKANALSDPLALTCIDLVARHLYTAWLEPANRVAREGMALAACVGGMSFTNSSVCLVHGMSRPLGVQFHLPHGLSNAVLLPAVTRFSVSGAPDRYATIARTMALAQIGTSDEAACEALLMGLERQNQALKIPRLQDCPGVEKAVFEQSIEKMASDALASGSPQNNPIVPNADEIVALYRQAW</sequence>
<evidence type="ECO:0000313" key="5">
    <source>
        <dbReference type="EMBL" id="QIP13868.1"/>
    </source>
</evidence>
<dbReference type="AlphaFoldDB" id="A0A6G9AN76"/>
<dbReference type="Pfam" id="PF25137">
    <property type="entry name" value="ADH_Fe_C"/>
    <property type="match status" value="1"/>
</dbReference>
<dbReference type="CDD" id="cd08194">
    <property type="entry name" value="Fe-ADH-like"/>
    <property type="match status" value="1"/>
</dbReference>
<dbReference type="PANTHER" id="PTHR11496">
    <property type="entry name" value="ALCOHOL DEHYDROGENASE"/>
    <property type="match status" value="1"/>
</dbReference>
<dbReference type="InterPro" id="IPR056798">
    <property type="entry name" value="ADH_Fe_C"/>
</dbReference>
<gene>
    <name evidence="5" type="ORF">G8759_15240</name>
</gene>
<dbReference type="InterPro" id="IPR039697">
    <property type="entry name" value="Alcohol_dehydrogenase_Fe"/>
</dbReference>
<dbReference type="InterPro" id="IPR001670">
    <property type="entry name" value="ADH_Fe/GldA"/>
</dbReference>
<accession>A0A6G9AN76</accession>
<evidence type="ECO:0000256" key="2">
    <source>
        <dbReference type="ARBA" id="ARBA00023002"/>
    </source>
</evidence>
<comment type="similarity">
    <text evidence="1">Belongs to the iron-containing alcohol dehydrogenase family.</text>
</comment>
<reference evidence="5 6" key="1">
    <citation type="submission" date="2020-03" db="EMBL/GenBank/DDBJ databases">
        <authorList>
            <person name="Kim M.K."/>
        </authorList>
    </citation>
    <scope>NUCLEOTIDE SEQUENCE [LARGE SCALE GENOMIC DNA]</scope>
    <source>
        <strain evidence="5 6">BT328</strain>
    </source>
</reference>
<feature type="domain" description="Fe-containing alcohol dehydrogenase-like C-terminal" evidence="4">
    <location>
        <begin position="88"/>
        <end position="287"/>
    </location>
</feature>
<dbReference type="Proteomes" id="UP000501802">
    <property type="component" value="Chromosome"/>
</dbReference>
<name>A0A6G9AN76_9BACT</name>
<protein>
    <submittedName>
        <fullName evidence="5">Iron-containing alcohol dehydrogenase</fullName>
    </submittedName>
</protein>
<dbReference type="Pfam" id="PF00465">
    <property type="entry name" value="Fe-ADH"/>
    <property type="match status" value="1"/>
</dbReference>
<evidence type="ECO:0000259" key="3">
    <source>
        <dbReference type="Pfam" id="PF00465"/>
    </source>
</evidence>
<evidence type="ECO:0000313" key="6">
    <source>
        <dbReference type="Proteomes" id="UP000501802"/>
    </source>
</evidence>
<dbReference type="FunFam" id="1.20.1090.10:FF:000001">
    <property type="entry name" value="Aldehyde-alcohol dehydrogenase"/>
    <property type="match status" value="1"/>
</dbReference>
<organism evidence="5 6">
    <name type="scientific">Spirosoma aureum</name>
    <dbReference type="NCBI Taxonomy" id="2692134"/>
    <lineage>
        <taxon>Bacteria</taxon>
        <taxon>Pseudomonadati</taxon>
        <taxon>Bacteroidota</taxon>
        <taxon>Cytophagia</taxon>
        <taxon>Cytophagales</taxon>
        <taxon>Cytophagaceae</taxon>
        <taxon>Spirosoma</taxon>
    </lineage>
</organism>
<dbReference type="Gene3D" id="1.20.1090.10">
    <property type="entry name" value="Dehydroquinate synthase-like - alpha domain"/>
    <property type="match status" value="1"/>
</dbReference>
<dbReference type="GO" id="GO:0004022">
    <property type="term" value="F:alcohol dehydrogenase (NAD+) activity"/>
    <property type="evidence" value="ECO:0007669"/>
    <property type="project" value="TreeGrafter"/>
</dbReference>
<feature type="domain" description="Alcohol dehydrogenase iron-type/glycerol dehydrogenase GldA" evidence="3">
    <location>
        <begin position="1"/>
        <end position="76"/>
    </location>
</feature>
<dbReference type="GO" id="GO:0046872">
    <property type="term" value="F:metal ion binding"/>
    <property type="evidence" value="ECO:0007669"/>
    <property type="project" value="InterPro"/>
</dbReference>
<dbReference type="KEGG" id="spib:G8759_15240"/>